<name>A0A9D1II15_9BURK</name>
<feature type="transmembrane region" description="Helical" evidence="12">
    <location>
        <begin position="286"/>
        <end position="307"/>
    </location>
</feature>
<feature type="transmembrane region" description="Helical" evidence="12">
    <location>
        <begin position="120"/>
        <end position="143"/>
    </location>
</feature>
<organism evidence="13 14">
    <name type="scientific">Candidatus Aphodousia faecigallinarum</name>
    <dbReference type="NCBI Taxonomy" id="2840677"/>
    <lineage>
        <taxon>Bacteria</taxon>
        <taxon>Pseudomonadati</taxon>
        <taxon>Pseudomonadota</taxon>
        <taxon>Betaproteobacteria</taxon>
        <taxon>Burkholderiales</taxon>
        <taxon>Sutterellaceae</taxon>
        <taxon>Sutterellaceae incertae sedis</taxon>
        <taxon>Candidatus Aphodousia</taxon>
    </lineage>
</organism>
<evidence type="ECO:0000256" key="9">
    <source>
        <dbReference type="ARBA" id="ARBA00034237"/>
    </source>
</evidence>
<keyword evidence="4" id="KW-1003">Cell membrane</keyword>
<dbReference type="PANTHER" id="PTHR36106:SF1">
    <property type="entry name" value="ANAEROBIC C4-DICARBOXYLATE TRANSPORTER DCUB"/>
    <property type="match status" value="1"/>
</dbReference>
<dbReference type="NCBIfam" id="NF009136">
    <property type="entry name" value="PRK12489.1"/>
    <property type="match status" value="1"/>
</dbReference>
<feature type="transmembrane region" description="Helical" evidence="12">
    <location>
        <begin position="78"/>
        <end position="100"/>
    </location>
</feature>
<reference evidence="13" key="1">
    <citation type="submission" date="2020-10" db="EMBL/GenBank/DDBJ databases">
        <authorList>
            <person name="Gilroy R."/>
        </authorList>
    </citation>
    <scope>NUCLEOTIDE SEQUENCE</scope>
    <source>
        <strain evidence="13">7463</strain>
    </source>
</reference>
<feature type="transmembrane region" description="Helical" evidence="12">
    <location>
        <begin position="50"/>
        <end position="72"/>
    </location>
</feature>
<comment type="caution">
    <text evidence="13">The sequence shown here is derived from an EMBL/GenBank/DDBJ whole genome shotgun (WGS) entry which is preliminary data.</text>
</comment>
<evidence type="ECO:0000256" key="6">
    <source>
        <dbReference type="ARBA" id="ARBA00022692"/>
    </source>
</evidence>
<comment type="similarity">
    <text evidence="2">Belongs to the DcuA/DcuB transporter (TC 2.A.13.1) family.</text>
</comment>
<comment type="catalytic activity">
    <reaction evidence="9">
        <text>L-aspartate(in) + succinate(out) = L-aspartate(out) + succinate(in)</text>
        <dbReference type="Rhea" id="RHEA:29343"/>
        <dbReference type="ChEBI" id="CHEBI:29991"/>
        <dbReference type="ChEBI" id="CHEBI:30031"/>
    </reaction>
    <physiologicalReaction direction="right-to-left" evidence="9">
        <dbReference type="Rhea" id="RHEA:29345"/>
    </physiologicalReaction>
</comment>
<dbReference type="Proteomes" id="UP000824083">
    <property type="component" value="Unassembled WGS sequence"/>
</dbReference>
<evidence type="ECO:0000256" key="8">
    <source>
        <dbReference type="ARBA" id="ARBA00023136"/>
    </source>
</evidence>
<comment type="catalytic activity">
    <reaction evidence="11">
        <text>fumarate(in) + succinate(out) = fumarate(out) + succinate(in)</text>
        <dbReference type="Rhea" id="RHEA:29323"/>
        <dbReference type="ChEBI" id="CHEBI:29806"/>
        <dbReference type="ChEBI" id="CHEBI:30031"/>
    </reaction>
    <physiologicalReaction direction="right-to-left" evidence="11">
        <dbReference type="Rhea" id="RHEA:29325"/>
    </physiologicalReaction>
</comment>
<feature type="non-terminal residue" evidence="13">
    <location>
        <position position="1"/>
    </location>
</feature>
<dbReference type="EMBL" id="DVMY01000037">
    <property type="protein sequence ID" value="HIU37041.1"/>
    <property type="molecule type" value="Genomic_DNA"/>
</dbReference>
<evidence type="ECO:0000256" key="12">
    <source>
        <dbReference type="SAM" id="Phobius"/>
    </source>
</evidence>
<keyword evidence="7 12" id="KW-1133">Transmembrane helix</keyword>
<dbReference type="NCBIfam" id="TIGR00770">
    <property type="entry name" value="Dcu"/>
    <property type="match status" value="1"/>
</dbReference>
<keyword evidence="5" id="KW-0997">Cell inner membrane</keyword>
<evidence type="ECO:0000256" key="4">
    <source>
        <dbReference type="ARBA" id="ARBA00022475"/>
    </source>
</evidence>
<reference evidence="13" key="2">
    <citation type="journal article" date="2021" name="PeerJ">
        <title>Extensive microbial diversity within the chicken gut microbiome revealed by metagenomics and culture.</title>
        <authorList>
            <person name="Gilroy R."/>
            <person name="Ravi A."/>
            <person name="Getino M."/>
            <person name="Pursley I."/>
            <person name="Horton D.L."/>
            <person name="Alikhan N.F."/>
            <person name="Baker D."/>
            <person name="Gharbi K."/>
            <person name="Hall N."/>
            <person name="Watson M."/>
            <person name="Adriaenssens E.M."/>
            <person name="Foster-Nyarko E."/>
            <person name="Jarju S."/>
            <person name="Secka A."/>
            <person name="Antonio M."/>
            <person name="Oren A."/>
            <person name="Chaudhuri R.R."/>
            <person name="La Ragione R."/>
            <person name="Hildebrand F."/>
            <person name="Pallen M.J."/>
        </authorList>
    </citation>
    <scope>NUCLEOTIDE SEQUENCE</scope>
    <source>
        <strain evidence="13">7463</strain>
    </source>
</reference>
<dbReference type="GO" id="GO:0005886">
    <property type="term" value="C:plasma membrane"/>
    <property type="evidence" value="ECO:0007669"/>
    <property type="project" value="UniProtKB-SubCell"/>
</dbReference>
<dbReference type="PANTHER" id="PTHR36106">
    <property type="entry name" value="ANAEROBIC C4-DICARBOXYLATE TRANSPORTER DCUB"/>
    <property type="match status" value="1"/>
</dbReference>
<evidence type="ECO:0000313" key="13">
    <source>
        <dbReference type="EMBL" id="HIU37041.1"/>
    </source>
</evidence>
<dbReference type="InterPro" id="IPR004668">
    <property type="entry name" value="Anaer_Dcu_memb_transpt"/>
</dbReference>
<feature type="transmembrane region" description="Helical" evidence="12">
    <location>
        <begin position="26"/>
        <end position="43"/>
    </location>
</feature>
<proteinExistence type="inferred from homology"/>
<comment type="subcellular location">
    <subcellularLocation>
        <location evidence="1">Cell inner membrane</location>
        <topology evidence="1">Multi-pass membrane protein</topology>
    </subcellularLocation>
</comment>
<evidence type="ECO:0000256" key="3">
    <source>
        <dbReference type="ARBA" id="ARBA00022448"/>
    </source>
</evidence>
<evidence type="ECO:0000256" key="2">
    <source>
        <dbReference type="ARBA" id="ARBA00006413"/>
    </source>
</evidence>
<accession>A0A9D1II15</accession>
<evidence type="ECO:0000256" key="5">
    <source>
        <dbReference type="ARBA" id="ARBA00022519"/>
    </source>
</evidence>
<evidence type="ECO:0000256" key="1">
    <source>
        <dbReference type="ARBA" id="ARBA00004429"/>
    </source>
</evidence>
<comment type="catalytic activity">
    <reaction evidence="10">
        <text>(S)-malate(in) + succinate(out) = (S)-malate(out) + succinate(in)</text>
        <dbReference type="Rhea" id="RHEA:29327"/>
        <dbReference type="ChEBI" id="CHEBI:15589"/>
        <dbReference type="ChEBI" id="CHEBI:30031"/>
    </reaction>
    <physiologicalReaction direction="right-to-left" evidence="10">
        <dbReference type="Rhea" id="RHEA:29329"/>
    </physiologicalReaction>
</comment>
<evidence type="ECO:0000256" key="10">
    <source>
        <dbReference type="ARBA" id="ARBA00034284"/>
    </source>
</evidence>
<dbReference type="PIRSF" id="PIRSF004539">
    <property type="entry name" value="C4-dicrbxl_trns"/>
    <property type="match status" value="1"/>
</dbReference>
<dbReference type="GO" id="GO:0015556">
    <property type="term" value="F:C4-dicarboxylate transmembrane transporter activity"/>
    <property type="evidence" value="ECO:0007669"/>
    <property type="project" value="InterPro"/>
</dbReference>
<keyword evidence="8 12" id="KW-0472">Membrane</keyword>
<feature type="transmembrane region" description="Helical" evidence="12">
    <location>
        <begin position="197"/>
        <end position="217"/>
    </location>
</feature>
<keyword evidence="6 12" id="KW-0812">Transmembrane</keyword>
<dbReference type="Pfam" id="PF03605">
    <property type="entry name" value="DcuA_DcuB"/>
    <property type="match status" value="1"/>
</dbReference>
<dbReference type="AlphaFoldDB" id="A0A9D1II15"/>
<gene>
    <name evidence="13" type="ORF">IAC56_02045</name>
</gene>
<sequence length="461" mass="49544">QNEIKFGQFLINKPEREGFKPWRKNMSVLLQFIIVIGAILLGTRYGGMGIGIISCLGLGILCLFFGVTPGALPADVCFIILSVCTCSAILETCGGLDLLINIGAKILRNHPKYITTLAPIVMFFLTFFAGTAMVCFALQPVIYEVAYSNGIRPERAMVTGTMAAQCAIPASPISAATAALIGLFATYGYSDITLGQILMVTVPSILIAAILTSFIFWKWGKDLDKDEAFQERLRKGLVEMPRPTELKKASPKAKFSLILFGLGIVFIVSTGFFPELRTPVGSEKPLSLATVIELVMLLVGALLVITCRPNLTVAANSQILRSAVATMVCIVGCSWMADSFVAANGAVIMETFGQIAQDYPWSFAFVLYFMTSIMNSQAATTRAIMPMGFALGLSPLALIAMFPAVNGFLFPINGPAIAACSIDRSGTSSMGKYVFDNPFQIFGTVTAIIAVTIGFGITYFM</sequence>
<evidence type="ECO:0000313" key="14">
    <source>
        <dbReference type="Proteomes" id="UP000824083"/>
    </source>
</evidence>
<keyword evidence="3" id="KW-0813">Transport</keyword>
<dbReference type="NCBIfam" id="NF006927">
    <property type="entry name" value="PRK09412.1"/>
    <property type="match status" value="1"/>
</dbReference>
<evidence type="ECO:0000256" key="11">
    <source>
        <dbReference type="ARBA" id="ARBA00034287"/>
    </source>
</evidence>
<evidence type="ECO:0000256" key="7">
    <source>
        <dbReference type="ARBA" id="ARBA00022989"/>
    </source>
</evidence>
<feature type="transmembrane region" description="Helical" evidence="12">
    <location>
        <begin position="255"/>
        <end position="274"/>
    </location>
</feature>
<feature type="transmembrane region" description="Helical" evidence="12">
    <location>
        <begin position="439"/>
        <end position="460"/>
    </location>
</feature>
<feature type="transmembrane region" description="Helical" evidence="12">
    <location>
        <begin position="383"/>
        <end position="405"/>
    </location>
</feature>
<feature type="transmembrane region" description="Helical" evidence="12">
    <location>
        <begin position="359"/>
        <end position="376"/>
    </location>
</feature>
<protein>
    <submittedName>
        <fullName evidence="13">Anaerobic C4-dicarboxylate transporter</fullName>
    </submittedName>
</protein>